<dbReference type="RefSeq" id="WP_117323452.1">
    <property type="nucleotide sequence ID" value="NZ_QVTD01000011.1"/>
</dbReference>
<evidence type="ECO:0000313" key="3">
    <source>
        <dbReference type="Proteomes" id="UP000262939"/>
    </source>
</evidence>
<evidence type="ECO:0000313" key="2">
    <source>
        <dbReference type="EMBL" id="RFU61993.1"/>
    </source>
</evidence>
<feature type="domain" description="Peptidase S9 prolyl oligopeptidase catalytic" evidence="1">
    <location>
        <begin position="117"/>
        <end position="314"/>
    </location>
</feature>
<dbReference type="InterPro" id="IPR029058">
    <property type="entry name" value="AB_hydrolase_fold"/>
</dbReference>
<keyword evidence="3" id="KW-1185">Reference proteome</keyword>
<organism evidence="2 3">
    <name type="scientific">Peribacillus glennii</name>
    <dbReference type="NCBI Taxonomy" id="2303991"/>
    <lineage>
        <taxon>Bacteria</taxon>
        <taxon>Bacillati</taxon>
        <taxon>Bacillota</taxon>
        <taxon>Bacilli</taxon>
        <taxon>Bacillales</taxon>
        <taxon>Bacillaceae</taxon>
        <taxon>Peribacillus</taxon>
    </lineage>
</organism>
<protein>
    <submittedName>
        <fullName evidence="2">Alpha/beta hydrolase</fullName>
    </submittedName>
</protein>
<dbReference type="PANTHER" id="PTHR43358:SF4">
    <property type="entry name" value="ALPHA_BETA HYDROLASE FOLD-1 DOMAIN-CONTAINING PROTEIN"/>
    <property type="match status" value="1"/>
</dbReference>
<dbReference type="GO" id="GO:0006508">
    <property type="term" value="P:proteolysis"/>
    <property type="evidence" value="ECO:0007669"/>
    <property type="project" value="InterPro"/>
</dbReference>
<dbReference type="Proteomes" id="UP000262939">
    <property type="component" value="Unassembled WGS sequence"/>
</dbReference>
<dbReference type="EMBL" id="QVTD01000011">
    <property type="protein sequence ID" value="RFU61993.1"/>
    <property type="molecule type" value="Genomic_DNA"/>
</dbReference>
<dbReference type="PANTHER" id="PTHR43358">
    <property type="entry name" value="ALPHA/BETA-HYDROLASE"/>
    <property type="match status" value="1"/>
</dbReference>
<dbReference type="InterPro" id="IPR001375">
    <property type="entry name" value="Peptidase_S9_cat"/>
</dbReference>
<comment type="caution">
    <text evidence="2">The sequence shown here is derived from an EMBL/GenBank/DDBJ whole genome shotgun (WGS) entry which is preliminary data.</text>
</comment>
<accession>A0A372LAU9</accession>
<keyword evidence="2" id="KW-0378">Hydrolase</keyword>
<reference evidence="2 3" key="1">
    <citation type="submission" date="2018-08" db="EMBL/GenBank/DDBJ databases">
        <title>Bacillus chawlae sp. nov., Bacillus glennii sp. nov., and Bacillus saganii sp. nov. Isolated from the Vehicle Assembly Building at Kennedy Space Center where the Viking Spacecraft were Assembled.</title>
        <authorList>
            <person name="Seuylemezian A."/>
            <person name="Vaishampayan P."/>
        </authorList>
    </citation>
    <scope>NUCLEOTIDE SEQUENCE [LARGE SCALE GENOMIC DNA]</scope>
    <source>
        <strain evidence="2 3">V44-8</strain>
    </source>
</reference>
<evidence type="ECO:0000259" key="1">
    <source>
        <dbReference type="Pfam" id="PF00326"/>
    </source>
</evidence>
<dbReference type="OrthoDB" id="9776685at2"/>
<dbReference type="Gene3D" id="3.40.50.1820">
    <property type="entry name" value="alpha/beta hydrolase"/>
    <property type="match status" value="1"/>
</dbReference>
<name>A0A372LAU9_9BACI</name>
<sequence length="314" mass="34978">MKKKVIRITALILAVVLAIDICASFYFYHVAVTRSSKDFLEGNPDLEVTSEMTTAYEGKEWMAKKVFENAMITSNDGLKLKAYYLKAKHPTKKTAIIAHGYASKAKDMGAYAKFYHEKLGFNVLMPDNRGHGESEGDYIGFGWDDRKDYLQWIDYVLGMNGEETEIILHGVSMGGAAVLMASGEKLPQNVKAIVSDCAYTSAEDVLPYRLTRMYNLPGFPILQSTSMLTKVRAGYSFKEASAIKQVAKTDKPVLFIHGRADTFVPVEMAHRLYNNTNSNKKLVLVPDAGHGNAYDADQEGYEKTVAGFLAKYMK</sequence>
<dbReference type="SUPFAM" id="SSF53474">
    <property type="entry name" value="alpha/beta-Hydrolases"/>
    <property type="match status" value="1"/>
</dbReference>
<proteinExistence type="predicted"/>
<dbReference type="Pfam" id="PF00326">
    <property type="entry name" value="Peptidase_S9"/>
    <property type="match status" value="1"/>
</dbReference>
<dbReference type="InterPro" id="IPR052920">
    <property type="entry name" value="DNA-binding_regulatory"/>
</dbReference>
<dbReference type="AlphaFoldDB" id="A0A372LAU9"/>
<dbReference type="GO" id="GO:0008236">
    <property type="term" value="F:serine-type peptidase activity"/>
    <property type="evidence" value="ECO:0007669"/>
    <property type="project" value="InterPro"/>
</dbReference>
<gene>
    <name evidence="2" type="ORF">D0466_15495</name>
</gene>